<reference evidence="3 4" key="1">
    <citation type="journal article" date="2010" name="Cell">
        <title>The genome of Naegleria gruberi illuminates early eukaryotic versatility.</title>
        <authorList>
            <person name="Fritz-Laylin L.K."/>
            <person name="Prochnik S.E."/>
            <person name="Ginger M.L."/>
            <person name="Dacks J.B."/>
            <person name="Carpenter M.L."/>
            <person name="Field M.C."/>
            <person name="Kuo A."/>
            <person name="Paredez A."/>
            <person name="Chapman J."/>
            <person name="Pham J."/>
            <person name="Shu S."/>
            <person name="Neupane R."/>
            <person name="Cipriano M."/>
            <person name="Mancuso J."/>
            <person name="Tu H."/>
            <person name="Salamov A."/>
            <person name="Lindquist E."/>
            <person name="Shapiro H."/>
            <person name="Lucas S."/>
            <person name="Grigoriev I.V."/>
            <person name="Cande W.Z."/>
            <person name="Fulton C."/>
            <person name="Rokhsar D.S."/>
            <person name="Dawson S.C."/>
        </authorList>
    </citation>
    <scope>NUCLEOTIDE SEQUENCE [LARGE SCALE GENOMIC DNA]</scope>
    <source>
        <strain evidence="3 4">NEG-M</strain>
    </source>
</reference>
<feature type="chain" id="PRO_5003037800" evidence="2">
    <location>
        <begin position="28"/>
        <end position="787"/>
    </location>
</feature>
<sequence length="787" mass="87713">MSSHLLSTLMLVVVATSCLVLCGFSEAQNVCQFTPNTPISYDSIKSCVYNITLDSEISKQTLSSIQKTIPMYVFREYVKNATDPRFNIRVDLLAELEKISQETFEYDFDFHQSIVALFRQLNDGHTLYFAPQCYGNLVLRQPFSIISYLDDADNVQKIGIASLNNASGIIDYYTGLGYDLKKFVGGEITKIHGKVAIRHIVDWANANAGGYKDEGARFNVAISNLFMTRSLNRLGFPVNGEIVSYEILATDGTTSTVNIPWVGSSLINYQSPNDFYASCLATANRARLTNEEKKVDPLQEKRTLPLLSKATKDTHNIVNLITGDQVNYFQIDGKVGVITVESFVPKDEVQFAKDFQTAMYLAKLNKIPRIIVDVTNNGGGEECLGYALIKYLHSNAFSSNFETLFARTDMIATELGRQLATAGTKLSPDADSIWNFATWKTIDGKNFKDETWYTNQKSYIRGTDGKPAFYSSILKENYCQPSFDNYYFTGEDLLKYSPDDFILLSNGRCASTCALFTRHLQESQKVKTVVVGGLSGQPQQIAQVPGGQVYEFEDLLADIKSLNINSDVTPKPLPVQSRFRFAIREAYAWNQNELTPLEFFFEGSDFRLSYTKESAVDRSKVWIDTMKFFDICAKWQTKACNLTNGQGVQNCNTNTGKYVPTCILTSCNPGFGFSAEKKNCIPCAIGEYNPGQLSCTACTNKPAENAVYTNSSTTNNCPFACDDGYDYNASKNTCVISEDMKVGKAFFGIIISLCALFLIFAVALLIVTVVMFVRNYKRVSGERATLL</sequence>
<protein>
    <submittedName>
        <fullName evidence="3">Uncharacterized protein</fullName>
    </submittedName>
</protein>
<organism evidence="4">
    <name type="scientific">Naegleria gruberi</name>
    <name type="common">Amoeba</name>
    <dbReference type="NCBI Taxonomy" id="5762"/>
    <lineage>
        <taxon>Eukaryota</taxon>
        <taxon>Discoba</taxon>
        <taxon>Heterolobosea</taxon>
        <taxon>Tetramitia</taxon>
        <taxon>Eutetramitia</taxon>
        <taxon>Vahlkampfiidae</taxon>
        <taxon>Naegleria</taxon>
    </lineage>
</organism>
<dbReference type="STRING" id="5762.D2VQ36"/>
<feature type="transmembrane region" description="Helical" evidence="1">
    <location>
        <begin position="745"/>
        <end position="773"/>
    </location>
</feature>
<dbReference type="OMA" id="YISESYT"/>
<dbReference type="RefSeq" id="XP_002673858.1">
    <property type="nucleotide sequence ID" value="XM_002673812.1"/>
</dbReference>
<dbReference type="Proteomes" id="UP000006671">
    <property type="component" value="Unassembled WGS sequence"/>
</dbReference>
<dbReference type="PANTHER" id="PTHR37049">
    <property type="entry name" value="PEPTIDASE S41 FAMILY PROTEIN"/>
    <property type="match status" value="1"/>
</dbReference>
<dbReference type="PANTHER" id="PTHR37049:SF4">
    <property type="entry name" value="RHODANESE DOMAIN-CONTAINING PROTEIN"/>
    <property type="match status" value="1"/>
</dbReference>
<evidence type="ECO:0000256" key="1">
    <source>
        <dbReference type="SAM" id="Phobius"/>
    </source>
</evidence>
<feature type="signal peptide" evidence="2">
    <location>
        <begin position="1"/>
        <end position="27"/>
    </location>
</feature>
<keyword evidence="1" id="KW-0812">Transmembrane</keyword>
<name>D2VQ36_NAEGR</name>
<dbReference type="AlphaFoldDB" id="D2VQ36"/>
<proteinExistence type="predicted"/>
<dbReference type="eggNOG" id="ENOG502S18W">
    <property type="taxonomic scope" value="Eukaryota"/>
</dbReference>
<dbReference type="InParanoid" id="D2VQ36"/>
<gene>
    <name evidence="3" type="ORF">NAEGRDRAFT_80844</name>
</gene>
<dbReference type="SUPFAM" id="SSF52096">
    <property type="entry name" value="ClpP/crotonase"/>
    <property type="match status" value="1"/>
</dbReference>
<dbReference type="KEGG" id="ngr:NAEGRDRAFT_80844"/>
<keyword evidence="2" id="KW-0732">Signal</keyword>
<evidence type="ECO:0000313" key="4">
    <source>
        <dbReference type="Proteomes" id="UP000006671"/>
    </source>
</evidence>
<dbReference type="GeneID" id="8855984"/>
<keyword evidence="1" id="KW-0472">Membrane</keyword>
<dbReference type="InterPro" id="IPR052766">
    <property type="entry name" value="S41A_metabolite_peptidase"/>
</dbReference>
<dbReference type="OrthoDB" id="10260092at2759"/>
<accession>D2VQ36</accession>
<dbReference type="InterPro" id="IPR029045">
    <property type="entry name" value="ClpP/crotonase-like_dom_sf"/>
</dbReference>
<evidence type="ECO:0000256" key="2">
    <source>
        <dbReference type="SAM" id="SignalP"/>
    </source>
</evidence>
<keyword evidence="1" id="KW-1133">Transmembrane helix</keyword>
<dbReference type="VEuPathDB" id="AmoebaDB:NAEGRDRAFT_80844"/>
<keyword evidence="4" id="KW-1185">Reference proteome</keyword>
<dbReference type="EMBL" id="GG738888">
    <property type="protein sequence ID" value="EFC41114.1"/>
    <property type="molecule type" value="Genomic_DNA"/>
</dbReference>
<dbReference type="Gene3D" id="3.90.226.10">
    <property type="entry name" value="2-enoyl-CoA Hydratase, Chain A, domain 1"/>
    <property type="match status" value="1"/>
</dbReference>
<evidence type="ECO:0000313" key="3">
    <source>
        <dbReference type="EMBL" id="EFC41114.1"/>
    </source>
</evidence>